<reference evidence="8 9" key="1">
    <citation type="journal article" date="2024" name="Proc. Natl. Acad. Sci. U.S.A.">
        <title>The genetic regulatory architecture and epigenomic basis for age-related changes in rattlesnake venom.</title>
        <authorList>
            <person name="Hogan M.P."/>
            <person name="Holding M.L."/>
            <person name="Nystrom G.S."/>
            <person name="Colston T.J."/>
            <person name="Bartlett D.A."/>
            <person name="Mason A.J."/>
            <person name="Ellsworth S.A."/>
            <person name="Rautsaw R.M."/>
            <person name="Lawrence K.C."/>
            <person name="Strickland J.L."/>
            <person name="He B."/>
            <person name="Fraser P."/>
            <person name="Margres M.J."/>
            <person name="Gilbert D.M."/>
            <person name="Gibbs H.L."/>
            <person name="Parkinson C.L."/>
            <person name="Rokyta D.R."/>
        </authorList>
    </citation>
    <scope>NUCLEOTIDE SEQUENCE [LARGE SCALE GENOMIC DNA]</scope>
    <source>
        <strain evidence="8">DRR0105</strain>
    </source>
</reference>
<dbReference type="GO" id="GO:0043025">
    <property type="term" value="C:neuronal cell body"/>
    <property type="evidence" value="ECO:0007669"/>
    <property type="project" value="TreeGrafter"/>
</dbReference>
<protein>
    <submittedName>
        <fullName evidence="8">Zinc finger protein</fullName>
    </submittedName>
</protein>
<sequence length="77" mass="8536">MLRNTGSLSRAGPIPAILRPPTAMMQPPLDLKPFLSFPMEAQPAVGLFPGFNTVRPWLLPSQEVQARVIWIPGPWEC</sequence>
<evidence type="ECO:0000256" key="4">
    <source>
        <dbReference type="ARBA" id="ARBA00022771"/>
    </source>
</evidence>
<accession>A0AAW1C0V7</accession>
<dbReference type="GO" id="GO:0005634">
    <property type="term" value="C:nucleus"/>
    <property type="evidence" value="ECO:0007669"/>
    <property type="project" value="UniProtKB-SubCell"/>
</dbReference>
<evidence type="ECO:0000256" key="6">
    <source>
        <dbReference type="ARBA" id="ARBA00023242"/>
    </source>
</evidence>
<evidence type="ECO:0000256" key="3">
    <source>
        <dbReference type="ARBA" id="ARBA00022737"/>
    </source>
</evidence>
<keyword evidence="2" id="KW-0479">Metal-binding</keyword>
<feature type="region of interest" description="Disordered" evidence="7">
    <location>
        <begin position="1"/>
        <end position="22"/>
    </location>
</feature>
<dbReference type="GO" id="GO:0003730">
    <property type="term" value="F:mRNA 3'-UTR binding"/>
    <property type="evidence" value="ECO:0007669"/>
    <property type="project" value="TreeGrafter"/>
</dbReference>
<keyword evidence="6" id="KW-0539">Nucleus</keyword>
<evidence type="ECO:0000256" key="5">
    <source>
        <dbReference type="ARBA" id="ARBA00022833"/>
    </source>
</evidence>
<dbReference type="Proteomes" id="UP001474421">
    <property type="component" value="Unassembled WGS sequence"/>
</dbReference>
<dbReference type="GO" id="GO:0010609">
    <property type="term" value="P:mRNA localization resulting in post-transcriptional regulation of gene expression"/>
    <property type="evidence" value="ECO:0007669"/>
    <property type="project" value="TreeGrafter"/>
</dbReference>
<evidence type="ECO:0000256" key="1">
    <source>
        <dbReference type="ARBA" id="ARBA00004123"/>
    </source>
</evidence>
<dbReference type="InterPro" id="IPR051845">
    <property type="entry name" value="Znf385"/>
</dbReference>
<comment type="caution">
    <text evidence="8">The sequence shown here is derived from an EMBL/GenBank/DDBJ whole genome shotgun (WGS) entry which is preliminary data.</text>
</comment>
<keyword evidence="9" id="KW-1185">Reference proteome</keyword>
<dbReference type="PANTHER" id="PTHR23067:SF13">
    <property type="entry name" value="ZINC FINGER PROTEIN 385A"/>
    <property type="match status" value="1"/>
</dbReference>
<evidence type="ECO:0000313" key="8">
    <source>
        <dbReference type="EMBL" id="KAK9407352.1"/>
    </source>
</evidence>
<dbReference type="GO" id="GO:2000765">
    <property type="term" value="P:regulation of cytoplasmic translation"/>
    <property type="evidence" value="ECO:0007669"/>
    <property type="project" value="TreeGrafter"/>
</dbReference>
<name>A0AAW1C0V7_CROAD</name>
<proteinExistence type="predicted"/>
<evidence type="ECO:0000256" key="2">
    <source>
        <dbReference type="ARBA" id="ARBA00022723"/>
    </source>
</evidence>
<gene>
    <name evidence="8" type="ORF">NXF25_006126</name>
</gene>
<dbReference type="GO" id="GO:0008270">
    <property type="term" value="F:zinc ion binding"/>
    <property type="evidence" value="ECO:0007669"/>
    <property type="project" value="UniProtKB-KW"/>
</dbReference>
<evidence type="ECO:0000313" key="9">
    <source>
        <dbReference type="Proteomes" id="UP001474421"/>
    </source>
</evidence>
<keyword evidence="3" id="KW-0677">Repeat</keyword>
<dbReference type="PANTHER" id="PTHR23067">
    <property type="entry name" value="DOUBLE-STRANDED RNA-BINDING ZINC FINGER PROTEIN"/>
    <property type="match status" value="1"/>
</dbReference>
<organism evidence="8 9">
    <name type="scientific">Crotalus adamanteus</name>
    <name type="common">Eastern diamondback rattlesnake</name>
    <dbReference type="NCBI Taxonomy" id="8729"/>
    <lineage>
        <taxon>Eukaryota</taxon>
        <taxon>Metazoa</taxon>
        <taxon>Chordata</taxon>
        <taxon>Craniata</taxon>
        <taxon>Vertebrata</taxon>
        <taxon>Euteleostomi</taxon>
        <taxon>Lepidosauria</taxon>
        <taxon>Squamata</taxon>
        <taxon>Bifurcata</taxon>
        <taxon>Unidentata</taxon>
        <taxon>Episquamata</taxon>
        <taxon>Toxicofera</taxon>
        <taxon>Serpentes</taxon>
        <taxon>Colubroidea</taxon>
        <taxon>Viperidae</taxon>
        <taxon>Crotalinae</taxon>
        <taxon>Crotalus</taxon>
    </lineage>
</organism>
<dbReference type="EMBL" id="JAOTOJ010000002">
    <property type="protein sequence ID" value="KAK9407352.1"/>
    <property type="molecule type" value="Genomic_DNA"/>
</dbReference>
<dbReference type="AlphaFoldDB" id="A0AAW1C0V7"/>
<comment type="subcellular location">
    <subcellularLocation>
        <location evidence="1">Nucleus</location>
    </subcellularLocation>
</comment>
<keyword evidence="5" id="KW-0862">Zinc</keyword>
<evidence type="ECO:0000256" key="7">
    <source>
        <dbReference type="SAM" id="MobiDB-lite"/>
    </source>
</evidence>
<keyword evidence="4" id="KW-0863">Zinc-finger</keyword>